<dbReference type="AlphaFoldDB" id="A0AAE0C5A1"/>
<dbReference type="GO" id="GO:0003676">
    <property type="term" value="F:nucleic acid binding"/>
    <property type="evidence" value="ECO:0007669"/>
    <property type="project" value="InterPro"/>
</dbReference>
<dbReference type="Pfam" id="PF00929">
    <property type="entry name" value="RNase_T"/>
    <property type="match status" value="1"/>
</dbReference>
<evidence type="ECO:0000256" key="1">
    <source>
        <dbReference type="ARBA" id="ARBA00022552"/>
    </source>
</evidence>
<dbReference type="SUPFAM" id="SSF53098">
    <property type="entry name" value="Ribonuclease H-like"/>
    <property type="match status" value="2"/>
</dbReference>
<dbReference type="InterPro" id="IPR002156">
    <property type="entry name" value="RNaseH_domain"/>
</dbReference>
<comment type="caution">
    <text evidence="6">The sequence shown here is derived from an EMBL/GenBank/DDBJ whole genome shotgun (WGS) entry which is preliminary data.</text>
</comment>
<dbReference type="Pfam" id="PF00075">
    <property type="entry name" value="RNase_H"/>
    <property type="match status" value="1"/>
</dbReference>
<sequence length="406" mass="45349">MKPVLKREKTVLAAAWLTLQLLIESVCCWIYCLLRDEIGLSKRVTVNISSGDRQVSSFKNDLVYVHGCVAEGRACIGLWYQPRHTLNVIANIPGPLNDGRAELAAVYVALLRHPRNQPLTVYTSSAYILNSVKSLINPQREAERQAQRNASQTQTQGLCDGTRRLLRALRWILRMRAAKTHFRRAQAHVGWPSTEMSSRLAGVACSESYRVPGREEGLVESVHVPQDDRPHWLLNLRQWYNFASNLEESSEDWIRRVLTKAPSPLRDLVALDCEMVGVGKKGVESVLARVGVVNDKRETLLDTFVAVSVPITDYRTHVSGVRAEDLVGAPSFELVREQVASLLEGKLLVGHAVYNDLAVLNLSHPRVDIRDTGAYKPLMAGSRPQKLSHLAEQVSHCSITAAFRLQ</sequence>
<gene>
    <name evidence="6" type="ORF">CYMTET_42739</name>
</gene>
<proteinExistence type="predicted"/>
<dbReference type="EMBL" id="LGRX02028672">
    <property type="protein sequence ID" value="KAK3247775.1"/>
    <property type="molecule type" value="Genomic_DNA"/>
</dbReference>
<evidence type="ECO:0000256" key="4">
    <source>
        <dbReference type="ARBA" id="ARBA00025599"/>
    </source>
</evidence>
<dbReference type="Gene3D" id="3.30.420.10">
    <property type="entry name" value="Ribonuclease H-like superfamily/Ribonuclease H"/>
    <property type="match status" value="2"/>
</dbReference>
<dbReference type="InterPro" id="IPR036397">
    <property type="entry name" value="RNaseH_sf"/>
</dbReference>
<dbReference type="SMART" id="SM00479">
    <property type="entry name" value="EXOIII"/>
    <property type="match status" value="1"/>
</dbReference>
<keyword evidence="1" id="KW-0698">rRNA processing</keyword>
<dbReference type="GO" id="GO:0004523">
    <property type="term" value="F:RNA-DNA hybrid ribonuclease activity"/>
    <property type="evidence" value="ECO:0007669"/>
    <property type="project" value="InterPro"/>
</dbReference>
<dbReference type="InterPro" id="IPR013520">
    <property type="entry name" value="Ribonucl_H"/>
</dbReference>
<reference evidence="6 7" key="1">
    <citation type="journal article" date="2015" name="Genome Biol. Evol.">
        <title>Comparative Genomics of a Bacterivorous Green Alga Reveals Evolutionary Causalities and Consequences of Phago-Mixotrophic Mode of Nutrition.</title>
        <authorList>
            <person name="Burns J.A."/>
            <person name="Paasch A."/>
            <person name="Narechania A."/>
            <person name="Kim E."/>
        </authorList>
    </citation>
    <scope>NUCLEOTIDE SEQUENCE [LARGE SCALE GENOMIC DNA]</scope>
    <source>
        <strain evidence="6 7">PLY_AMNH</strain>
    </source>
</reference>
<feature type="domain" description="Exonuclease" evidence="5">
    <location>
        <begin position="267"/>
        <end position="406"/>
    </location>
</feature>
<keyword evidence="7" id="KW-1185">Reference proteome</keyword>
<evidence type="ECO:0000256" key="2">
    <source>
        <dbReference type="ARBA" id="ARBA00022722"/>
    </source>
</evidence>
<dbReference type="PANTHER" id="PTHR12801:SF45">
    <property type="entry name" value="RNA EXONUCLEASE 4"/>
    <property type="match status" value="1"/>
</dbReference>
<keyword evidence="3" id="KW-0378">Hydrolase</keyword>
<evidence type="ECO:0000313" key="6">
    <source>
        <dbReference type="EMBL" id="KAK3247775.1"/>
    </source>
</evidence>
<dbReference type="GO" id="GO:0004527">
    <property type="term" value="F:exonuclease activity"/>
    <property type="evidence" value="ECO:0007669"/>
    <property type="project" value="InterPro"/>
</dbReference>
<evidence type="ECO:0000313" key="7">
    <source>
        <dbReference type="Proteomes" id="UP001190700"/>
    </source>
</evidence>
<dbReference type="InterPro" id="IPR047021">
    <property type="entry name" value="REXO1/3/4-like"/>
</dbReference>
<evidence type="ECO:0000259" key="5">
    <source>
        <dbReference type="SMART" id="SM00479"/>
    </source>
</evidence>
<keyword evidence="2" id="KW-0540">Nuclease</keyword>
<name>A0AAE0C5A1_9CHLO</name>
<organism evidence="6 7">
    <name type="scientific">Cymbomonas tetramitiformis</name>
    <dbReference type="NCBI Taxonomy" id="36881"/>
    <lineage>
        <taxon>Eukaryota</taxon>
        <taxon>Viridiplantae</taxon>
        <taxon>Chlorophyta</taxon>
        <taxon>Pyramimonadophyceae</taxon>
        <taxon>Pyramimonadales</taxon>
        <taxon>Pyramimonadaceae</taxon>
        <taxon>Cymbomonas</taxon>
    </lineage>
</organism>
<dbReference type="GO" id="GO:0005634">
    <property type="term" value="C:nucleus"/>
    <property type="evidence" value="ECO:0007669"/>
    <property type="project" value="TreeGrafter"/>
</dbReference>
<accession>A0AAE0C5A1</accession>
<dbReference type="GO" id="GO:0006364">
    <property type="term" value="P:rRNA processing"/>
    <property type="evidence" value="ECO:0007669"/>
    <property type="project" value="UniProtKB-KW"/>
</dbReference>
<dbReference type="InterPro" id="IPR012337">
    <property type="entry name" value="RNaseH-like_sf"/>
</dbReference>
<evidence type="ECO:0000256" key="3">
    <source>
        <dbReference type="ARBA" id="ARBA00022801"/>
    </source>
</evidence>
<protein>
    <recommendedName>
        <fullName evidence="5">Exonuclease domain-containing protein</fullName>
    </recommendedName>
</protein>
<comment type="function">
    <text evidence="4">Exoribonuclease involved in ribosome biosynthesis. Involved in the processing of ITS1, the internal transcribed spacer localized between the 18S and 5.8S rRNAs.</text>
</comment>
<dbReference type="PANTHER" id="PTHR12801">
    <property type="entry name" value="RNA EXONUCLEASE REXO1 / RECO3 FAMILY MEMBER-RELATED"/>
    <property type="match status" value="1"/>
</dbReference>
<dbReference type="Proteomes" id="UP001190700">
    <property type="component" value="Unassembled WGS sequence"/>
</dbReference>